<keyword evidence="3" id="KW-1185">Reference proteome</keyword>
<dbReference type="InterPro" id="IPR004291">
    <property type="entry name" value="Transposase_IS66_central"/>
</dbReference>
<evidence type="ECO:0000313" key="3">
    <source>
        <dbReference type="Proteomes" id="UP001055167"/>
    </source>
</evidence>
<sequence>MATDLKTFQALSYERLQAALSDVFGPTLSQGGLLNLLRRAQGRFRPGRDAAVAALRKAEVVACDETGVRIKGSNAYHWLVHASYAVGCRSPT</sequence>
<reference evidence="2" key="1">
    <citation type="journal article" date="2021" name="Front. Microbiol.">
        <title>Comprehensive Comparative Genomics and Phenotyping of Methylobacterium Species.</title>
        <authorList>
            <person name="Alessa O."/>
            <person name="Ogura Y."/>
            <person name="Fujitani Y."/>
            <person name="Takami H."/>
            <person name="Hayashi T."/>
            <person name="Sahin N."/>
            <person name="Tani A."/>
        </authorList>
    </citation>
    <scope>NUCLEOTIDE SEQUENCE</scope>
    <source>
        <strain evidence="2">KCTC 52305</strain>
    </source>
</reference>
<dbReference type="Proteomes" id="UP001055167">
    <property type="component" value="Unassembled WGS sequence"/>
</dbReference>
<proteinExistence type="predicted"/>
<name>A0ABQ4R7Z1_9HYPH</name>
<protein>
    <submittedName>
        <fullName evidence="2">IS66 family transposase ISMno4</fullName>
    </submittedName>
</protein>
<evidence type="ECO:0000259" key="1">
    <source>
        <dbReference type="Pfam" id="PF03050"/>
    </source>
</evidence>
<dbReference type="EMBL" id="BPQH01000038">
    <property type="protein sequence ID" value="GJD53833.1"/>
    <property type="molecule type" value="Genomic_DNA"/>
</dbReference>
<accession>A0ABQ4R7Z1</accession>
<reference evidence="2" key="2">
    <citation type="submission" date="2021-08" db="EMBL/GenBank/DDBJ databases">
        <authorList>
            <person name="Tani A."/>
            <person name="Ola A."/>
            <person name="Ogura Y."/>
            <person name="Katsura K."/>
            <person name="Hayashi T."/>
        </authorList>
    </citation>
    <scope>NUCLEOTIDE SEQUENCE</scope>
    <source>
        <strain evidence="2">KCTC 52305</strain>
    </source>
</reference>
<feature type="domain" description="Transposase IS66 central" evidence="1">
    <location>
        <begin position="8"/>
        <end position="83"/>
    </location>
</feature>
<comment type="caution">
    <text evidence="2">The sequence shown here is derived from an EMBL/GenBank/DDBJ whole genome shotgun (WGS) entry which is preliminary data.</text>
</comment>
<gene>
    <name evidence="2" type="ORF">OPKNFCMD_6612</name>
</gene>
<dbReference type="Pfam" id="PF03050">
    <property type="entry name" value="DDE_Tnp_IS66"/>
    <property type="match status" value="1"/>
</dbReference>
<evidence type="ECO:0000313" key="2">
    <source>
        <dbReference type="EMBL" id="GJD53833.1"/>
    </source>
</evidence>
<organism evidence="2 3">
    <name type="scientific">Methylobacterium crusticola</name>
    <dbReference type="NCBI Taxonomy" id="1697972"/>
    <lineage>
        <taxon>Bacteria</taxon>
        <taxon>Pseudomonadati</taxon>
        <taxon>Pseudomonadota</taxon>
        <taxon>Alphaproteobacteria</taxon>
        <taxon>Hyphomicrobiales</taxon>
        <taxon>Methylobacteriaceae</taxon>
        <taxon>Methylobacterium</taxon>
    </lineage>
</organism>